<evidence type="ECO:0000259" key="2">
    <source>
        <dbReference type="Pfam" id="PF01551"/>
    </source>
</evidence>
<feature type="transmembrane region" description="Helical" evidence="1">
    <location>
        <begin position="12"/>
        <end position="33"/>
    </location>
</feature>
<dbReference type="InterPro" id="IPR016047">
    <property type="entry name" value="M23ase_b-sheet_dom"/>
</dbReference>
<evidence type="ECO:0000313" key="4">
    <source>
        <dbReference type="Proteomes" id="UP000886861"/>
    </source>
</evidence>
<accession>A0A9D1SY75</accession>
<sequence length="195" mass="21136">MNKFKLFMKKYGYYCMVGVLVIALGITIGIAAGTEDNTLNTNPADNPVISVTNPEVLTFTLPMENPSIIKDFSGEDIVFNSSVGWWETHEGMDLTSENSLVFAIADGEVLSVVDDQLEGTKIVIEHTNGLQSVYSSLDSTDIKVQVGDKVSMGDQLGVASTSASNESLTGAHLHFELIEDGTKIDPNNYLELEPK</sequence>
<protein>
    <submittedName>
        <fullName evidence="3">M23 family metallopeptidase</fullName>
    </submittedName>
</protein>
<evidence type="ECO:0000313" key="3">
    <source>
        <dbReference type="EMBL" id="HIV01120.1"/>
    </source>
</evidence>
<organism evidence="3 4">
    <name type="scientific">Candidatus Caccopulliclostridium gallistercoris</name>
    <dbReference type="NCBI Taxonomy" id="2840719"/>
    <lineage>
        <taxon>Bacteria</taxon>
        <taxon>Bacillati</taxon>
        <taxon>Bacillota</taxon>
        <taxon>Clostridia</taxon>
        <taxon>Candidatus Caccopulliclostridium</taxon>
    </lineage>
</organism>
<dbReference type="Pfam" id="PF01551">
    <property type="entry name" value="Peptidase_M23"/>
    <property type="match status" value="1"/>
</dbReference>
<dbReference type="EMBL" id="DVOJ01000004">
    <property type="protein sequence ID" value="HIV01120.1"/>
    <property type="molecule type" value="Genomic_DNA"/>
</dbReference>
<dbReference type="SUPFAM" id="SSF51261">
    <property type="entry name" value="Duplicated hybrid motif"/>
    <property type="match status" value="1"/>
</dbReference>
<dbReference type="CDD" id="cd12797">
    <property type="entry name" value="M23_peptidase"/>
    <property type="match status" value="1"/>
</dbReference>
<comment type="caution">
    <text evidence="3">The sequence shown here is derived from an EMBL/GenBank/DDBJ whole genome shotgun (WGS) entry which is preliminary data.</text>
</comment>
<dbReference type="GO" id="GO:0004222">
    <property type="term" value="F:metalloendopeptidase activity"/>
    <property type="evidence" value="ECO:0007669"/>
    <property type="project" value="TreeGrafter"/>
</dbReference>
<keyword evidence="1" id="KW-0812">Transmembrane</keyword>
<reference evidence="3" key="1">
    <citation type="submission" date="2020-10" db="EMBL/GenBank/DDBJ databases">
        <authorList>
            <person name="Gilroy R."/>
        </authorList>
    </citation>
    <scope>NUCLEOTIDE SEQUENCE</scope>
    <source>
        <strain evidence="3">CHK186-9395</strain>
    </source>
</reference>
<dbReference type="Proteomes" id="UP000886861">
    <property type="component" value="Unassembled WGS sequence"/>
</dbReference>
<keyword evidence="1" id="KW-1133">Transmembrane helix</keyword>
<dbReference type="Gene3D" id="2.70.70.10">
    <property type="entry name" value="Glucose Permease (Domain IIA)"/>
    <property type="match status" value="1"/>
</dbReference>
<reference evidence="3" key="2">
    <citation type="journal article" date="2021" name="PeerJ">
        <title>Extensive microbial diversity within the chicken gut microbiome revealed by metagenomics and culture.</title>
        <authorList>
            <person name="Gilroy R."/>
            <person name="Ravi A."/>
            <person name="Getino M."/>
            <person name="Pursley I."/>
            <person name="Horton D.L."/>
            <person name="Alikhan N.F."/>
            <person name="Baker D."/>
            <person name="Gharbi K."/>
            <person name="Hall N."/>
            <person name="Watson M."/>
            <person name="Adriaenssens E.M."/>
            <person name="Foster-Nyarko E."/>
            <person name="Jarju S."/>
            <person name="Secka A."/>
            <person name="Antonio M."/>
            <person name="Oren A."/>
            <person name="Chaudhuri R.R."/>
            <person name="La Ragione R."/>
            <person name="Hildebrand F."/>
            <person name="Pallen M.J."/>
        </authorList>
    </citation>
    <scope>NUCLEOTIDE SEQUENCE</scope>
    <source>
        <strain evidence="3">CHK186-9395</strain>
    </source>
</reference>
<dbReference type="InterPro" id="IPR011055">
    <property type="entry name" value="Dup_hybrid_motif"/>
</dbReference>
<dbReference type="AlphaFoldDB" id="A0A9D1SY75"/>
<feature type="domain" description="M23ase beta-sheet core" evidence="2">
    <location>
        <begin position="88"/>
        <end position="186"/>
    </location>
</feature>
<name>A0A9D1SY75_9FIRM</name>
<dbReference type="PANTHER" id="PTHR21666:SF270">
    <property type="entry name" value="MUREIN HYDROLASE ACTIVATOR ENVC"/>
    <property type="match status" value="1"/>
</dbReference>
<keyword evidence="1" id="KW-0472">Membrane</keyword>
<dbReference type="PANTHER" id="PTHR21666">
    <property type="entry name" value="PEPTIDASE-RELATED"/>
    <property type="match status" value="1"/>
</dbReference>
<evidence type="ECO:0000256" key="1">
    <source>
        <dbReference type="SAM" id="Phobius"/>
    </source>
</evidence>
<gene>
    <name evidence="3" type="ORF">IAA62_00990</name>
</gene>
<proteinExistence type="predicted"/>
<dbReference type="InterPro" id="IPR050570">
    <property type="entry name" value="Cell_wall_metabolism_enzyme"/>
</dbReference>